<keyword evidence="7" id="KW-0378">Hydrolase</keyword>
<evidence type="ECO:0000256" key="6">
    <source>
        <dbReference type="ARBA" id="ARBA00022723"/>
    </source>
</evidence>
<evidence type="ECO:0000256" key="7">
    <source>
        <dbReference type="ARBA" id="ARBA00022801"/>
    </source>
</evidence>
<comment type="caution">
    <text evidence="16">The sequence shown here is derived from an EMBL/GenBank/DDBJ whole genome shotgun (WGS) entry which is preliminary data.</text>
</comment>
<evidence type="ECO:0000256" key="11">
    <source>
        <dbReference type="ARBA" id="ARBA00023136"/>
    </source>
</evidence>
<feature type="transmembrane region" description="Helical" evidence="13">
    <location>
        <begin position="44"/>
        <end position="63"/>
    </location>
</feature>
<organism evidence="16 17">
    <name type="scientific">Thermogemmata fonticola</name>
    <dbReference type="NCBI Taxonomy" id="2755323"/>
    <lineage>
        <taxon>Bacteria</taxon>
        <taxon>Pseudomonadati</taxon>
        <taxon>Planctomycetota</taxon>
        <taxon>Planctomycetia</taxon>
        <taxon>Gemmatales</taxon>
        <taxon>Gemmataceae</taxon>
        <taxon>Thermogemmata</taxon>
    </lineage>
</organism>
<keyword evidence="5 13" id="KW-0812">Transmembrane</keyword>
<dbReference type="GO" id="GO:0046872">
    <property type="term" value="F:metal ion binding"/>
    <property type="evidence" value="ECO:0007669"/>
    <property type="project" value="UniProtKB-KW"/>
</dbReference>
<dbReference type="Proteomes" id="UP000542342">
    <property type="component" value="Unassembled WGS sequence"/>
</dbReference>
<evidence type="ECO:0000313" key="17">
    <source>
        <dbReference type="Proteomes" id="UP000542342"/>
    </source>
</evidence>
<evidence type="ECO:0000256" key="9">
    <source>
        <dbReference type="ARBA" id="ARBA00022989"/>
    </source>
</evidence>
<feature type="domain" description="DUF6576" evidence="15">
    <location>
        <begin position="344"/>
        <end position="378"/>
    </location>
</feature>
<protein>
    <recommendedName>
        <fullName evidence="18">Peptidase M50 domain-containing protein</fullName>
    </recommendedName>
</protein>
<evidence type="ECO:0000256" key="10">
    <source>
        <dbReference type="ARBA" id="ARBA00023049"/>
    </source>
</evidence>
<evidence type="ECO:0000256" key="5">
    <source>
        <dbReference type="ARBA" id="ARBA00022692"/>
    </source>
</evidence>
<dbReference type="InterPro" id="IPR008915">
    <property type="entry name" value="Peptidase_M50"/>
</dbReference>
<comment type="subcellular location">
    <subcellularLocation>
        <location evidence="2">Membrane</location>
        <topology evidence="2">Multi-pass membrane protein</topology>
    </subcellularLocation>
</comment>
<sequence>MREPLTWGLPLFRLFGVRIKIHVLFLLVVIGLILRMALAETQAIAWTDLVLFWGVLLFVIVLIHEYGHVFAARSVGGDAREVMLWPLGGFASVDVPWNPRAHLVSAAGGPLANAILCLVIALVILAAGYWPNLDPFSNPFVAELKSYRDGRIYTSHYGLRFYPSENGAMEESPLRPWERGMFHDFEMVPRVKMERAIAPTWIVWLHRAFYLSWLLLLFNLIPAYPLDGGRMLQSFVWSRSDYEQGATIAGYSGFVMGGLFLILAIAINESLLLALSIFMFFEAWRLAYWEPEARGAFGYDFSAGYTSLRFDEENEPQTVRKSWWQRWREARQARQRKREQEQLARDEARMDELLDKIARCGKEALTEEERRFLERMSARKRNMS</sequence>
<keyword evidence="9 13" id="KW-1133">Transmembrane helix</keyword>
<evidence type="ECO:0000256" key="4">
    <source>
        <dbReference type="ARBA" id="ARBA00022670"/>
    </source>
</evidence>
<evidence type="ECO:0000256" key="8">
    <source>
        <dbReference type="ARBA" id="ARBA00022833"/>
    </source>
</evidence>
<dbReference type="Pfam" id="PF20216">
    <property type="entry name" value="DUF6576"/>
    <property type="match status" value="1"/>
</dbReference>
<evidence type="ECO:0000256" key="1">
    <source>
        <dbReference type="ARBA" id="ARBA00001947"/>
    </source>
</evidence>
<feature type="transmembrane region" description="Helical" evidence="13">
    <location>
        <begin position="208"/>
        <end position="226"/>
    </location>
</feature>
<evidence type="ECO:0000259" key="14">
    <source>
        <dbReference type="Pfam" id="PF02163"/>
    </source>
</evidence>
<keyword evidence="17" id="KW-1185">Reference proteome</keyword>
<accession>A0A7V9ACW8</accession>
<feature type="transmembrane region" description="Helical" evidence="13">
    <location>
        <begin position="246"/>
        <end position="265"/>
    </location>
</feature>
<dbReference type="PANTHER" id="PTHR39188">
    <property type="entry name" value="MEMBRANE-ASSOCIATED ZINC METALLOPROTEASE M50B"/>
    <property type="match status" value="1"/>
</dbReference>
<comment type="similarity">
    <text evidence="3">Belongs to the peptidase M50B family.</text>
</comment>
<feature type="transmembrane region" description="Helical" evidence="13">
    <location>
        <begin position="21"/>
        <end position="38"/>
    </location>
</feature>
<dbReference type="GO" id="GO:0016020">
    <property type="term" value="C:membrane"/>
    <property type="evidence" value="ECO:0007669"/>
    <property type="project" value="UniProtKB-SubCell"/>
</dbReference>
<keyword evidence="8" id="KW-0862">Zinc</keyword>
<feature type="coiled-coil region" evidence="12">
    <location>
        <begin position="336"/>
        <end position="363"/>
    </location>
</feature>
<evidence type="ECO:0000256" key="3">
    <source>
        <dbReference type="ARBA" id="ARBA00007931"/>
    </source>
</evidence>
<feature type="domain" description="Peptidase M50" evidence="14">
    <location>
        <begin position="55"/>
        <end position="256"/>
    </location>
</feature>
<reference evidence="16 17" key="1">
    <citation type="submission" date="2020-07" db="EMBL/GenBank/DDBJ databases">
        <title>Thermogemmata thermophila gen. nov., sp. nov., a novel moderate thermophilic planctomycete from a Kamchatka hot spring.</title>
        <authorList>
            <person name="Elcheninov A.G."/>
            <person name="Podosokorskaya O.A."/>
            <person name="Kovaleva O.L."/>
            <person name="Novikov A."/>
            <person name="Bonch-Osmolovskaya E.A."/>
            <person name="Toshchakov S.V."/>
            <person name="Kublanov I.V."/>
        </authorList>
    </citation>
    <scope>NUCLEOTIDE SEQUENCE [LARGE SCALE GENOMIC DNA]</scope>
    <source>
        <strain evidence="16 17">2918</strain>
    </source>
</reference>
<dbReference type="PANTHER" id="PTHR39188:SF3">
    <property type="entry name" value="STAGE IV SPORULATION PROTEIN FB"/>
    <property type="match status" value="1"/>
</dbReference>
<keyword evidence="6" id="KW-0479">Metal-binding</keyword>
<dbReference type="EMBL" id="JACEFB010000016">
    <property type="protein sequence ID" value="MBA2227628.1"/>
    <property type="molecule type" value="Genomic_DNA"/>
</dbReference>
<keyword evidence="10" id="KW-0482">Metalloprotease</keyword>
<keyword evidence="11 13" id="KW-0472">Membrane</keyword>
<evidence type="ECO:0008006" key="18">
    <source>
        <dbReference type="Google" id="ProtNLM"/>
    </source>
</evidence>
<keyword evidence="4" id="KW-0645">Protease</keyword>
<evidence type="ECO:0000256" key="2">
    <source>
        <dbReference type="ARBA" id="ARBA00004141"/>
    </source>
</evidence>
<comment type="cofactor">
    <cofactor evidence="1">
        <name>Zn(2+)</name>
        <dbReference type="ChEBI" id="CHEBI:29105"/>
    </cofactor>
</comment>
<feature type="transmembrane region" description="Helical" evidence="13">
    <location>
        <begin position="110"/>
        <end position="130"/>
    </location>
</feature>
<evidence type="ECO:0000313" key="16">
    <source>
        <dbReference type="EMBL" id="MBA2227628.1"/>
    </source>
</evidence>
<dbReference type="Pfam" id="PF02163">
    <property type="entry name" value="Peptidase_M50"/>
    <property type="match status" value="1"/>
</dbReference>
<evidence type="ECO:0000256" key="12">
    <source>
        <dbReference type="SAM" id="Coils"/>
    </source>
</evidence>
<name>A0A7V9ACW8_9BACT</name>
<evidence type="ECO:0000256" key="13">
    <source>
        <dbReference type="SAM" id="Phobius"/>
    </source>
</evidence>
<gene>
    <name evidence="16" type="ORF">H0921_15830</name>
</gene>
<dbReference type="InterPro" id="IPR046483">
    <property type="entry name" value="DUF6576"/>
</dbReference>
<dbReference type="GO" id="GO:0008237">
    <property type="term" value="F:metallopeptidase activity"/>
    <property type="evidence" value="ECO:0007669"/>
    <property type="project" value="UniProtKB-KW"/>
</dbReference>
<dbReference type="GO" id="GO:0006508">
    <property type="term" value="P:proteolysis"/>
    <property type="evidence" value="ECO:0007669"/>
    <property type="project" value="UniProtKB-KW"/>
</dbReference>
<dbReference type="RefSeq" id="WP_194539488.1">
    <property type="nucleotide sequence ID" value="NZ_JACEFB010000016.1"/>
</dbReference>
<evidence type="ECO:0000259" key="15">
    <source>
        <dbReference type="Pfam" id="PF20216"/>
    </source>
</evidence>
<keyword evidence="12" id="KW-0175">Coiled coil</keyword>
<proteinExistence type="inferred from homology"/>
<dbReference type="AlphaFoldDB" id="A0A7V9ACW8"/>